<dbReference type="EMBL" id="KN613051">
    <property type="protein sequence ID" value="KHJ75128.1"/>
    <property type="molecule type" value="Genomic_DNA"/>
</dbReference>
<gene>
    <name evidence="3" type="ORF">OESDEN_25256</name>
</gene>
<evidence type="ECO:0000313" key="3">
    <source>
        <dbReference type="EMBL" id="KHJ75128.1"/>
    </source>
</evidence>
<dbReference type="SUPFAM" id="SSF53098">
    <property type="entry name" value="Ribonuclease H-like"/>
    <property type="match status" value="1"/>
</dbReference>
<organism evidence="3 4">
    <name type="scientific">Oesophagostomum dentatum</name>
    <name type="common">Nodular worm</name>
    <dbReference type="NCBI Taxonomy" id="61180"/>
    <lineage>
        <taxon>Eukaryota</taxon>
        <taxon>Metazoa</taxon>
        <taxon>Ecdysozoa</taxon>
        <taxon>Nematoda</taxon>
        <taxon>Chromadorea</taxon>
        <taxon>Rhabditida</taxon>
        <taxon>Rhabditina</taxon>
        <taxon>Rhabditomorpha</taxon>
        <taxon>Strongyloidea</taxon>
        <taxon>Strongylidae</taxon>
        <taxon>Oesophagostomum</taxon>
    </lineage>
</organism>
<dbReference type="InterPro" id="IPR036397">
    <property type="entry name" value="RNaseH_sf"/>
</dbReference>
<dbReference type="Proteomes" id="UP000053660">
    <property type="component" value="Unassembled WGS sequence"/>
</dbReference>
<dbReference type="PANTHER" id="PTHR15092">
    <property type="entry name" value="POLY A -SPECIFIC RIBONUCLEASE/TARGET OF EGR1, MEMBER 1"/>
    <property type="match status" value="1"/>
</dbReference>
<feature type="region of interest" description="Disordered" evidence="2">
    <location>
        <begin position="311"/>
        <end position="352"/>
    </location>
</feature>
<dbReference type="OrthoDB" id="414075at2759"/>
<keyword evidence="4" id="KW-1185">Reference proteome</keyword>
<dbReference type="GO" id="GO:0000175">
    <property type="term" value="F:3'-5'-RNA exonuclease activity"/>
    <property type="evidence" value="ECO:0007669"/>
    <property type="project" value="TreeGrafter"/>
</dbReference>
<dbReference type="GO" id="GO:0015030">
    <property type="term" value="C:Cajal body"/>
    <property type="evidence" value="ECO:0007669"/>
    <property type="project" value="TreeGrafter"/>
</dbReference>
<evidence type="ECO:0000256" key="2">
    <source>
        <dbReference type="SAM" id="MobiDB-lite"/>
    </source>
</evidence>
<protein>
    <submittedName>
        <fullName evidence="3">CAF1 family ribonuclease</fullName>
    </submittedName>
</protein>
<evidence type="ECO:0000313" key="4">
    <source>
        <dbReference type="Proteomes" id="UP000053660"/>
    </source>
</evidence>
<sequence length="361" mass="41503">MEVCRTNFNTIWPYLLVSLKNADFIALDLELSGLGSRLANVAKNVADRYAALREATKTRGILSLGLAFFKKTGQSDTKRRMKFQCQVFNILSLCSEPFTVEPEALEFLAKHSFDFNRLINMGVRYYPSNVSKSCPLRSLMTELLSRGVPLILHNGLVDLAFIYHHFYSPIPDSFGEFCNALADLFPIDSPVCDTKYLAEYQSRMTGSFLEYVFRKCVYTSSQGDNVREALASRWHLKVTFDDTTSMMATLREACESVDCQLPAGFPNHIVPYDLREKNHGFCRKQRQGQCSLLHDVDYAIDLENEKLEKNRKKRKRRYDHLKPESMLEKERLEEEEKEAQKGRVSVEEMTNKPRIAINGMI</sequence>
<feature type="compositionally biased region" description="Basic and acidic residues" evidence="2">
    <location>
        <begin position="320"/>
        <end position="351"/>
    </location>
</feature>
<dbReference type="PANTHER" id="PTHR15092:SF37">
    <property type="entry name" value="TARGET OF EGR1 PROTEIN 1"/>
    <property type="match status" value="1"/>
</dbReference>
<evidence type="ECO:0000256" key="1">
    <source>
        <dbReference type="ARBA" id="ARBA00008372"/>
    </source>
</evidence>
<dbReference type="InterPro" id="IPR012337">
    <property type="entry name" value="RNaseH-like_sf"/>
</dbReference>
<feature type="non-terminal residue" evidence="3">
    <location>
        <position position="361"/>
    </location>
</feature>
<reference evidence="3 4" key="1">
    <citation type="submission" date="2014-03" db="EMBL/GenBank/DDBJ databases">
        <title>Draft genome of the hookworm Oesophagostomum dentatum.</title>
        <authorList>
            <person name="Mitreva M."/>
        </authorList>
    </citation>
    <scope>NUCLEOTIDE SEQUENCE [LARGE SCALE GENOMIC DNA]</scope>
    <source>
        <strain evidence="3 4">OD-Hann</strain>
    </source>
</reference>
<dbReference type="Gene3D" id="3.30.420.10">
    <property type="entry name" value="Ribonuclease H-like superfamily/Ribonuclease H"/>
    <property type="match status" value="1"/>
</dbReference>
<dbReference type="InterPro" id="IPR051181">
    <property type="entry name" value="CAF1_poly(A)_ribonucleases"/>
</dbReference>
<accession>A0A0B1RQ23</accession>
<dbReference type="InterPro" id="IPR006941">
    <property type="entry name" value="RNase_CAF1"/>
</dbReference>
<dbReference type="GO" id="GO:0034472">
    <property type="term" value="P:snRNA 3'-end processing"/>
    <property type="evidence" value="ECO:0007669"/>
    <property type="project" value="TreeGrafter"/>
</dbReference>
<dbReference type="Pfam" id="PF04857">
    <property type="entry name" value="CAF1"/>
    <property type="match status" value="2"/>
</dbReference>
<dbReference type="GO" id="GO:0017069">
    <property type="term" value="F:snRNA binding"/>
    <property type="evidence" value="ECO:0007669"/>
    <property type="project" value="TreeGrafter"/>
</dbReference>
<comment type="similarity">
    <text evidence="1">Belongs to the CAF1 family.</text>
</comment>
<dbReference type="AlphaFoldDB" id="A0A0B1RQ23"/>
<name>A0A0B1RQ23_OESDE</name>
<proteinExistence type="inferred from homology"/>